<evidence type="ECO:0000313" key="2">
    <source>
        <dbReference type="EMBL" id="MBW0535425.1"/>
    </source>
</evidence>
<dbReference type="OrthoDB" id="2507113at2759"/>
<dbReference type="AlphaFoldDB" id="A0A9Q3F606"/>
<feature type="region of interest" description="Disordered" evidence="1">
    <location>
        <begin position="1"/>
        <end position="58"/>
    </location>
</feature>
<accession>A0A9Q3F606</accession>
<reference evidence="2" key="1">
    <citation type="submission" date="2021-03" db="EMBL/GenBank/DDBJ databases">
        <title>Draft genome sequence of rust myrtle Austropuccinia psidii MF-1, a brazilian biotype.</title>
        <authorList>
            <person name="Quecine M.C."/>
            <person name="Pachon D.M.R."/>
            <person name="Bonatelli M.L."/>
            <person name="Correr F.H."/>
            <person name="Franceschini L.M."/>
            <person name="Leite T.F."/>
            <person name="Margarido G.R.A."/>
            <person name="Almeida C.A."/>
            <person name="Ferrarezi J.A."/>
            <person name="Labate C.A."/>
        </authorList>
    </citation>
    <scope>NUCLEOTIDE SEQUENCE</scope>
    <source>
        <strain evidence="2">MF-1</strain>
    </source>
</reference>
<keyword evidence="3" id="KW-1185">Reference proteome</keyword>
<feature type="compositionally biased region" description="Polar residues" evidence="1">
    <location>
        <begin position="1"/>
        <end position="15"/>
    </location>
</feature>
<evidence type="ECO:0000256" key="1">
    <source>
        <dbReference type="SAM" id="MobiDB-lite"/>
    </source>
</evidence>
<protein>
    <submittedName>
        <fullName evidence="2">Uncharacterized protein</fullName>
    </submittedName>
</protein>
<organism evidence="2 3">
    <name type="scientific">Austropuccinia psidii MF-1</name>
    <dbReference type="NCBI Taxonomy" id="1389203"/>
    <lineage>
        <taxon>Eukaryota</taxon>
        <taxon>Fungi</taxon>
        <taxon>Dikarya</taxon>
        <taxon>Basidiomycota</taxon>
        <taxon>Pucciniomycotina</taxon>
        <taxon>Pucciniomycetes</taxon>
        <taxon>Pucciniales</taxon>
        <taxon>Sphaerophragmiaceae</taxon>
        <taxon>Austropuccinia</taxon>
    </lineage>
</organism>
<evidence type="ECO:0000313" key="3">
    <source>
        <dbReference type="Proteomes" id="UP000765509"/>
    </source>
</evidence>
<name>A0A9Q3F606_9BASI</name>
<feature type="compositionally biased region" description="Polar residues" evidence="1">
    <location>
        <begin position="30"/>
        <end position="58"/>
    </location>
</feature>
<proteinExistence type="predicted"/>
<dbReference type="Proteomes" id="UP000765509">
    <property type="component" value="Unassembled WGS sequence"/>
</dbReference>
<gene>
    <name evidence="2" type="ORF">O181_075140</name>
</gene>
<sequence>MNLQDQHNPNNNPSAKSKHKEINQAHSRESFGQSSQQRNKNSKAVVNTPSIEKKYSAQSEGANTTSLVPLEEILILQGAPYLNDKSDTLYNEACRISAIQTFRQIAISGAYEYLNVNFQHLEQVELLTKVYNHYVHWYVAQQYKKEIKEPGKYAKGQERKEVLQYRLRLKDVCYKFGVAQGFPNQYLKILAEPDAHSDDEYDLINASKSLLGKPHPDERLSNKRFTDKYWAEAIQEYDILHEIFNDNELDDSLSQESDDLEYLAEVNDY</sequence>
<comment type="caution">
    <text evidence="2">The sequence shown here is derived from an EMBL/GenBank/DDBJ whole genome shotgun (WGS) entry which is preliminary data.</text>
</comment>
<dbReference type="EMBL" id="AVOT02040219">
    <property type="protein sequence ID" value="MBW0535425.1"/>
    <property type="molecule type" value="Genomic_DNA"/>
</dbReference>
<feature type="compositionally biased region" description="Basic and acidic residues" evidence="1">
    <location>
        <begin position="20"/>
        <end position="29"/>
    </location>
</feature>